<dbReference type="Pfam" id="PF04255">
    <property type="entry name" value="DUF433"/>
    <property type="match status" value="1"/>
</dbReference>
<name>A0A7C3VPM2_9CYAN</name>
<dbReference type="PANTHER" id="PTHR34849:SF3">
    <property type="entry name" value="SSR2962 PROTEIN"/>
    <property type="match status" value="1"/>
</dbReference>
<evidence type="ECO:0000313" key="1">
    <source>
        <dbReference type="EMBL" id="HGG03018.1"/>
    </source>
</evidence>
<dbReference type="SUPFAM" id="SSF46689">
    <property type="entry name" value="Homeodomain-like"/>
    <property type="match status" value="1"/>
</dbReference>
<dbReference type="InterPro" id="IPR036388">
    <property type="entry name" value="WH-like_DNA-bd_sf"/>
</dbReference>
<dbReference type="InterPro" id="IPR007367">
    <property type="entry name" value="DUF433"/>
</dbReference>
<accession>A0A7C3VPM2</accession>
<sequence length="83" mass="9385">MNEKQLLERITVNPKIFQGKPIIRGRRLAVEHILGMLAAGDTAETILAGYPWLELEDIQACLLYAYKLVSHERVEPLLVETSP</sequence>
<dbReference type="Gene3D" id="1.10.10.10">
    <property type="entry name" value="Winged helix-like DNA-binding domain superfamily/Winged helix DNA-binding domain"/>
    <property type="match status" value="1"/>
</dbReference>
<gene>
    <name evidence="1" type="ORF">ENR15_20835</name>
</gene>
<reference evidence="1" key="1">
    <citation type="journal article" date="2020" name="mSystems">
        <title>Genome- and Community-Level Interaction Insights into Carbon Utilization and Element Cycling Functions of Hydrothermarchaeota in Hydrothermal Sediment.</title>
        <authorList>
            <person name="Zhou Z."/>
            <person name="Liu Y."/>
            <person name="Xu W."/>
            <person name="Pan J."/>
            <person name="Luo Z.H."/>
            <person name="Li M."/>
        </authorList>
    </citation>
    <scope>NUCLEOTIDE SEQUENCE [LARGE SCALE GENOMIC DNA]</scope>
    <source>
        <strain evidence="1">SpSt-374</strain>
    </source>
</reference>
<comment type="caution">
    <text evidence="1">The sequence shown here is derived from an EMBL/GenBank/DDBJ whole genome shotgun (WGS) entry which is preliminary data.</text>
</comment>
<organism evidence="1">
    <name type="scientific">Planktothricoides sp. SpSt-374</name>
    <dbReference type="NCBI Taxonomy" id="2282167"/>
    <lineage>
        <taxon>Bacteria</taxon>
        <taxon>Bacillati</taxon>
        <taxon>Cyanobacteriota</taxon>
        <taxon>Cyanophyceae</taxon>
        <taxon>Oscillatoriophycideae</taxon>
        <taxon>Oscillatoriales</taxon>
        <taxon>Oscillatoriaceae</taxon>
        <taxon>Planktothricoides</taxon>
    </lineage>
</organism>
<proteinExistence type="predicted"/>
<dbReference type="PANTHER" id="PTHR34849">
    <property type="entry name" value="SSL5025 PROTEIN"/>
    <property type="match status" value="1"/>
</dbReference>
<dbReference type="AlphaFoldDB" id="A0A7C3VPM2"/>
<protein>
    <submittedName>
        <fullName evidence="1">DUF433 domain-containing protein</fullName>
    </submittedName>
</protein>
<dbReference type="InterPro" id="IPR009057">
    <property type="entry name" value="Homeodomain-like_sf"/>
</dbReference>
<dbReference type="EMBL" id="DSPX01000206">
    <property type="protein sequence ID" value="HGG03018.1"/>
    <property type="molecule type" value="Genomic_DNA"/>
</dbReference>